<comment type="caution">
    <text evidence="1">The sequence shown here is derived from an EMBL/GenBank/DDBJ whole genome shotgun (WGS) entry which is preliminary data.</text>
</comment>
<organism evidence="1 2">
    <name type="scientific">Sanguibacter inulinus</name>
    <dbReference type="NCBI Taxonomy" id="60922"/>
    <lineage>
        <taxon>Bacteria</taxon>
        <taxon>Bacillati</taxon>
        <taxon>Actinomycetota</taxon>
        <taxon>Actinomycetes</taxon>
        <taxon>Micrococcales</taxon>
        <taxon>Sanguibacteraceae</taxon>
        <taxon>Sanguibacter</taxon>
    </lineage>
</organism>
<accession>A0A853ER83</accession>
<protein>
    <submittedName>
        <fullName evidence="1">Uncharacterized protein</fullName>
    </submittedName>
</protein>
<name>A0A853ER83_9MICO</name>
<keyword evidence="2" id="KW-1185">Reference proteome</keyword>
<dbReference type="EMBL" id="JACBYE010000009">
    <property type="protein sequence ID" value="NYS93096.1"/>
    <property type="molecule type" value="Genomic_DNA"/>
</dbReference>
<proteinExistence type="predicted"/>
<evidence type="ECO:0000313" key="2">
    <source>
        <dbReference type="Proteomes" id="UP000561011"/>
    </source>
</evidence>
<gene>
    <name evidence="1" type="ORF">HZZ10_06075</name>
</gene>
<reference evidence="1 2" key="1">
    <citation type="submission" date="2020-07" db="EMBL/GenBank/DDBJ databases">
        <title>MOT database genomes.</title>
        <authorList>
            <person name="Joseph S."/>
            <person name="Aduse-Opoku J."/>
            <person name="Hashim A."/>
            <person name="Wade W."/>
            <person name="Curtis M."/>
        </authorList>
    </citation>
    <scope>NUCLEOTIDE SEQUENCE [LARGE SCALE GENOMIC DNA]</scope>
    <source>
        <strain evidence="1 2">DSM 100099</strain>
    </source>
</reference>
<dbReference type="Proteomes" id="UP000561011">
    <property type="component" value="Unassembled WGS sequence"/>
</dbReference>
<dbReference type="RefSeq" id="WP_179912829.1">
    <property type="nucleotide sequence ID" value="NZ_JACBYE010000009.1"/>
</dbReference>
<evidence type="ECO:0000313" key="1">
    <source>
        <dbReference type="EMBL" id="NYS93096.1"/>
    </source>
</evidence>
<dbReference type="AlphaFoldDB" id="A0A853ER83"/>
<sequence>MQTLEKEGAWRGEQREAPLEAGTTCSSLFNFQKTKAFTASVGILVVFASSSGAPASGAQYGATFGVPSGWFAHAPNQTELVRPPVTLPFQTIATEPEPLDHSAMLNDARAAIDFTWDQMAKLFNVSRRAVHHWSSGGNMNSKNLEKLMLLDAAIAESRHMTPEQRKKEVLSPQALSGFSEMLGAFREDRLVLQPVVSVSQRMGLDVSER</sequence>